<dbReference type="EMBL" id="AP009044">
    <property type="protein sequence ID" value="BAF54945.1"/>
    <property type="molecule type" value="Genomic_DNA"/>
</dbReference>
<dbReference type="KEGG" id="cgt:cgR_1949"/>
<protein>
    <submittedName>
        <fullName evidence="2">Uncharacterized protein</fullName>
    </submittedName>
</protein>
<dbReference type="AlphaFoldDB" id="A0AB72VBP8"/>
<dbReference type="InterPro" id="IPR049804">
    <property type="entry name" value="Choice_anch_L"/>
</dbReference>
<dbReference type="Proteomes" id="UP000006698">
    <property type="component" value="Chromosome"/>
</dbReference>
<proteinExistence type="predicted"/>
<dbReference type="RefSeq" id="WP_011897506.1">
    <property type="nucleotide sequence ID" value="NC_009342.1"/>
</dbReference>
<feature type="region of interest" description="Disordered" evidence="1">
    <location>
        <begin position="1"/>
        <end position="21"/>
    </location>
</feature>
<organism evidence="2">
    <name type="scientific">Corynebacterium glutamicum (strain R)</name>
    <dbReference type="NCBI Taxonomy" id="340322"/>
    <lineage>
        <taxon>Bacteria</taxon>
        <taxon>Bacillati</taxon>
        <taxon>Actinomycetota</taxon>
        <taxon>Actinomycetes</taxon>
        <taxon>Mycobacteriales</taxon>
        <taxon>Corynebacteriaceae</taxon>
        <taxon>Corynebacterium</taxon>
    </lineage>
</organism>
<dbReference type="NCBIfam" id="NF038133">
    <property type="entry name" value="choice_anch_L"/>
    <property type="match status" value="1"/>
</dbReference>
<accession>A0AB72VBP8</accession>
<evidence type="ECO:0000313" key="2">
    <source>
        <dbReference type="EMBL" id="BAF54945.1"/>
    </source>
</evidence>
<sequence length="575" mass="61319">MHEDEAQELFENANVDGSSNPYGTLEISDQHVEDSSLVEGSVLSVVPTEFLPEGALLKTISINDEDNGTTVIVTEPATLTDIVEDSDGYQLPTPELVSFDLIPEPGVTITEPTATYFNDGVVKGIYEEAFELEDNVDGVVVKVAGNIGVNAELGYEISWSKLKGFGATVTPFIESDVRIGAGVEVSTDWNKTLAQVQFVHAFTVGPVPVYMTTEGALELELLVGVGGEFSYNPNLKVSHEAGLKYSDGSFSGINEPDMKVDGLGDITLEASAEAKVQIVPSLNTKLYDLVGIYAEVAGWVKLDATFTPTEATCTASAGVTSDVSWEASVYLLKLGVGWEHSFLKEDFEFFKKGDLCPLELPDPGADPTPDLVGHGVELQNGNATGSPEQWGLPQWLFEDKPTWVLGTGKIEDAAGAPWDFASTNLGNPGSNVLSELSGGETWDAASYQVTVIPAGNTLYIEYAFASEEYPEYVNSSYNDVLAISLNGQNCAVVPATNETISVNTVNHLVNSQYYVDNQTGAWGYNTAFNGLTTNLRSAVPVAPGVPVDVHIAIADTGDAIYDSAIALVEGGIYSE</sequence>
<gene>
    <name evidence="2" type="ordered locus">cgR_1949</name>
</gene>
<reference evidence="2" key="1">
    <citation type="journal article" date="2007" name="Microbiology">
        <title>Comparative analysis of the Corynebacterium glutamicum group and complete genome sequence of strain R.</title>
        <authorList>
            <person name="Yukawa H."/>
            <person name="Omumasaba C.A."/>
            <person name="Nonaka H."/>
            <person name="Kos P."/>
            <person name="Okai N."/>
            <person name="Suzuki N."/>
            <person name="Suda M."/>
            <person name="Tsuge Y."/>
            <person name="Watanabe J."/>
            <person name="Ikeda Y."/>
            <person name="Vertes A.A."/>
            <person name="Inui M."/>
        </authorList>
    </citation>
    <scope>NUCLEOTIDE SEQUENCE</scope>
    <source>
        <strain evidence="2">R</strain>
    </source>
</reference>
<name>A0AB72VBP8_CORGB</name>
<evidence type="ECO:0000256" key="1">
    <source>
        <dbReference type="SAM" id="MobiDB-lite"/>
    </source>
</evidence>